<dbReference type="Gene3D" id="1.10.150.240">
    <property type="entry name" value="Putative phosphatase, domain 2"/>
    <property type="match status" value="1"/>
</dbReference>
<dbReference type="EC" id="3.1.3.5" evidence="2"/>
<keyword evidence="2" id="KW-0378">Hydrolase</keyword>
<dbReference type="InterPro" id="IPR023214">
    <property type="entry name" value="HAD_sf"/>
</dbReference>
<dbReference type="PANTHER" id="PTHR47478:SF1">
    <property type="entry name" value="PYRIMIDINE 5'-NUCLEOTIDASE YJJG"/>
    <property type="match status" value="1"/>
</dbReference>
<organism evidence="2 3">
    <name type="scientific">Kluyvera sichuanensis</name>
    <dbReference type="NCBI Taxonomy" id="2725494"/>
    <lineage>
        <taxon>Bacteria</taxon>
        <taxon>Pseudomonadati</taxon>
        <taxon>Pseudomonadota</taxon>
        <taxon>Gammaproteobacteria</taxon>
        <taxon>Enterobacterales</taxon>
        <taxon>Enterobacteriaceae</taxon>
        <taxon>Kluyvera</taxon>
    </lineage>
</organism>
<dbReference type="Gene3D" id="3.40.50.1000">
    <property type="entry name" value="HAD superfamily/HAD-like"/>
    <property type="match status" value="1"/>
</dbReference>
<dbReference type="NCBIfam" id="TIGR01509">
    <property type="entry name" value="HAD-SF-IA-v3"/>
    <property type="match status" value="1"/>
</dbReference>
<dbReference type="SFLD" id="SFLDG01129">
    <property type="entry name" value="C1.5:_HAD__Beta-PGM__Phosphata"/>
    <property type="match status" value="1"/>
</dbReference>
<comment type="caution">
    <text evidence="2">The sequence shown here is derived from an EMBL/GenBank/DDBJ whole genome shotgun (WGS) entry which is preliminary data.</text>
</comment>
<dbReference type="InterPro" id="IPR023198">
    <property type="entry name" value="PGP-like_dom2"/>
</dbReference>
<keyword evidence="3" id="KW-1185">Reference proteome</keyword>
<evidence type="ECO:0000313" key="2">
    <source>
        <dbReference type="EMBL" id="MBC1186609.1"/>
    </source>
</evidence>
<dbReference type="NCBIfam" id="TIGR02254">
    <property type="entry name" value="YjjG_YfnB"/>
    <property type="match status" value="1"/>
</dbReference>
<dbReference type="CDD" id="cd04305">
    <property type="entry name" value="HAD_Neu5Ac-Pase_like"/>
    <property type="match status" value="1"/>
</dbReference>
<dbReference type="Pfam" id="PF00702">
    <property type="entry name" value="Hydrolase"/>
    <property type="match status" value="1"/>
</dbReference>
<dbReference type="SFLD" id="SFLDS00003">
    <property type="entry name" value="Haloacid_Dehalogenase"/>
    <property type="match status" value="1"/>
</dbReference>
<dbReference type="GO" id="GO:0008253">
    <property type="term" value="F:5'-nucleotidase activity"/>
    <property type="evidence" value="ECO:0007669"/>
    <property type="project" value="UniProtKB-EC"/>
</dbReference>
<dbReference type="EMBL" id="JABBJF010000010">
    <property type="protein sequence ID" value="MBC1186609.1"/>
    <property type="molecule type" value="Genomic_DNA"/>
</dbReference>
<dbReference type="InterPro" id="IPR036412">
    <property type="entry name" value="HAD-like_sf"/>
</dbReference>
<protein>
    <submittedName>
        <fullName evidence="2">Pyrimidine 5'-nucleotidase</fullName>
        <ecNumber evidence="2">3.1.3.5</ecNumber>
    </submittedName>
</protein>
<evidence type="ECO:0000256" key="1">
    <source>
        <dbReference type="ARBA" id="ARBA00022723"/>
    </source>
</evidence>
<gene>
    <name evidence="2" type="primary">yjjG</name>
    <name evidence="2" type="ORF">HII27_12900</name>
</gene>
<evidence type="ECO:0000313" key="3">
    <source>
        <dbReference type="Proteomes" id="UP000607331"/>
    </source>
</evidence>
<name>A0ABR6RU08_9ENTR</name>
<dbReference type="RefSeq" id="WP_185668245.1">
    <property type="nucleotide sequence ID" value="NZ_JABBJF010000010.1"/>
</dbReference>
<dbReference type="NCBIfam" id="NF006976">
    <property type="entry name" value="PRK09449.1"/>
    <property type="match status" value="1"/>
</dbReference>
<keyword evidence="1" id="KW-0479">Metal-binding</keyword>
<accession>A0ABR6RU08</accession>
<dbReference type="InterPro" id="IPR011951">
    <property type="entry name" value="HAD-SF_hydro_IA_YjjG/PynA"/>
</dbReference>
<dbReference type="PANTHER" id="PTHR47478">
    <property type="match status" value="1"/>
</dbReference>
<dbReference type="InterPro" id="IPR052550">
    <property type="entry name" value="Pyrimidine_5'-ntase_YjjG"/>
</dbReference>
<reference evidence="2 3" key="1">
    <citation type="submission" date="2020-04" db="EMBL/GenBank/DDBJ databases">
        <title>The draft genome of Kluyvera sichuanensis strain SCKS090646.</title>
        <authorList>
            <person name="Wei L."/>
            <person name="Liu L."/>
            <person name="Feng Y."/>
            <person name="Zong Z."/>
        </authorList>
    </citation>
    <scope>NUCLEOTIDE SEQUENCE [LARGE SCALE GENOMIC DNA]</scope>
    <source>
        <strain evidence="2 3">090646</strain>
    </source>
</reference>
<sequence>MKKWDWIFFDADETLFTFDSFSGLQRMFLDYSVTFTAEDFQDYQAVNQPLWVDYQNGAITSLQLQHQRFTSWAERLNVKPGDLNDAFMNAMAEICAPLPGAVSLLNTLKGKVKMGIITNGFTSLQQIRLERTGLREHFDLLIISEEVGVAKPDRRIFDYALEQAGNPDRSRVLMVGDTAESDIRGGMNAEWATCWLNAHQRPLPEGITPDWTVTSLPELELLLCKQ</sequence>
<dbReference type="NCBIfam" id="TIGR01549">
    <property type="entry name" value="HAD-SF-IA-v1"/>
    <property type="match status" value="1"/>
</dbReference>
<dbReference type="InterPro" id="IPR006439">
    <property type="entry name" value="HAD-SF_hydro_IA"/>
</dbReference>
<dbReference type="SUPFAM" id="SSF56784">
    <property type="entry name" value="HAD-like"/>
    <property type="match status" value="1"/>
</dbReference>
<dbReference type="Proteomes" id="UP000607331">
    <property type="component" value="Unassembled WGS sequence"/>
</dbReference>
<proteinExistence type="predicted"/>